<keyword evidence="3" id="KW-0285">Flavoprotein</keyword>
<dbReference type="OrthoDB" id="7316074at2"/>
<keyword evidence="8" id="KW-1185">Reference proteome</keyword>
<dbReference type="PANTHER" id="PTHR43884">
    <property type="entry name" value="ACYL-COA DEHYDROGENASE"/>
    <property type="match status" value="1"/>
</dbReference>
<evidence type="ECO:0000256" key="2">
    <source>
        <dbReference type="ARBA" id="ARBA00009347"/>
    </source>
</evidence>
<dbReference type="Gene3D" id="1.20.140.10">
    <property type="entry name" value="Butyryl-CoA Dehydrogenase, subunit A, domain 3"/>
    <property type="match status" value="1"/>
</dbReference>
<comment type="similarity">
    <text evidence="2">Belongs to the acyl-CoA dehydrogenase family.</text>
</comment>
<dbReference type="Pfam" id="PF02771">
    <property type="entry name" value="Acyl-CoA_dh_N"/>
    <property type="match status" value="1"/>
</dbReference>
<evidence type="ECO:0000259" key="6">
    <source>
        <dbReference type="Pfam" id="PF02771"/>
    </source>
</evidence>
<proteinExistence type="inferred from homology"/>
<dbReference type="InterPro" id="IPR046373">
    <property type="entry name" value="Acyl-CoA_Oxase/DH_mid-dom_sf"/>
</dbReference>
<dbReference type="GO" id="GO:0050660">
    <property type="term" value="F:flavin adenine dinucleotide binding"/>
    <property type="evidence" value="ECO:0007669"/>
    <property type="project" value="InterPro"/>
</dbReference>
<evidence type="ECO:0000256" key="3">
    <source>
        <dbReference type="ARBA" id="ARBA00022630"/>
    </source>
</evidence>
<sequence length="467" mass="51982">MTTMWGDSAYFGLDAEFNPDWFLTTEQKQLRRELIEVCHNVLRPNAIECDKTNAYPRANIEALAKLRLLAAIVPKEMGGRGENHVGITMIAETIARYGCPSTALIYMMHMVAVAGLVYRAKGNTEIESLLSRIDSECLIGTASYTDPETGGHFWYPKMSGAKRVEDGWHVHKKAAWTTSSGYADWYISQTTSPDFDGNYGNLSVFLFYKNEVKGSAGKWDAMGMHGNQSGPVEIDTVVPLNRIVGWPGDGAMSNDEAIDPLAMLMYAGSYNGVGLGCIDVAKRHVTRKAHVQYGRRVADYPTIQDVFGRAIMDAQASRLYAYSVAKALDDATDGGRWDIYYEDPKAMPRAEYALWCFKAKFLSTRFAFEVSDKMLQACGGRGYMRDVELERLVRDSKAGWIMAPSNEVTAQLIGKWGLFGSEAIDWWNQKVDEPVLMTELGKLDDAGKERIIAKLNSELQSKKVAAE</sequence>
<dbReference type="CDD" id="cd00567">
    <property type="entry name" value="ACAD"/>
    <property type="match status" value="1"/>
</dbReference>
<dbReference type="Proteomes" id="UP000199423">
    <property type="component" value="Unassembled WGS sequence"/>
</dbReference>
<keyword evidence="4" id="KW-0274">FAD</keyword>
<dbReference type="GO" id="GO:0003995">
    <property type="term" value="F:acyl-CoA dehydrogenase activity"/>
    <property type="evidence" value="ECO:0007669"/>
    <property type="project" value="InterPro"/>
</dbReference>
<reference evidence="8" key="1">
    <citation type="submission" date="2016-10" db="EMBL/GenBank/DDBJ databases">
        <authorList>
            <person name="Varghese N."/>
            <person name="Submissions S."/>
        </authorList>
    </citation>
    <scope>NUCLEOTIDE SEQUENCE [LARGE SCALE GENOMIC DNA]</scope>
    <source>
        <strain evidence="8">DSM 1565</strain>
    </source>
</reference>
<organism evidence="7 8">
    <name type="scientific">Hyphomicrobium facile</name>
    <dbReference type="NCBI Taxonomy" id="51670"/>
    <lineage>
        <taxon>Bacteria</taxon>
        <taxon>Pseudomonadati</taxon>
        <taxon>Pseudomonadota</taxon>
        <taxon>Alphaproteobacteria</taxon>
        <taxon>Hyphomicrobiales</taxon>
        <taxon>Hyphomicrobiaceae</taxon>
        <taxon>Hyphomicrobium</taxon>
    </lineage>
</organism>
<dbReference type="InterPro" id="IPR006089">
    <property type="entry name" value="Acyl-CoA_DH_CS"/>
</dbReference>
<dbReference type="InterPro" id="IPR009100">
    <property type="entry name" value="AcylCoA_DH/oxidase_NM_dom_sf"/>
</dbReference>
<dbReference type="InterPro" id="IPR013786">
    <property type="entry name" value="AcylCoA_DH/ox_N"/>
</dbReference>
<dbReference type="InterPro" id="IPR009075">
    <property type="entry name" value="AcylCo_DH/oxidase_C"/>
</dbReference>
<accession>A0A1I7NIC5</accession>
<evidence type="ECO:0000313" key="7">
    <source>
        <dbReference type="EMBL" id="SFV34398.1"/>
    </source>
</evidence>
<feature type="domain" description="Acyl-CoA dehydrogenase/oxidase C-terminal" evidence="5">
    <location>
        <begin position="276"/>
        <end position="416"/>
    </location>
</feature>
<dbReference type="PANTHER" id="PTHR43884:SF12">
    <property type="entry name" value="ISOVALERYL-COA DEHYDROGENASE, MITOCHONDRIAL-RELATED"/>
    <property type="match status" value="1"/>
</dbReference>
<feature type="domain" description="Acyl-CoA dehydrogenase/oxidase N-terminal" evidence="6">
    <location>
        <begin position="24"/>
        <end position="119"/>
    </location>
</feature>
<dbReference type="InterPro" id="IPR037069">
    <property type="entry name" value="AcylCoA_DH/ox_N_sf"/>
</dbReference>
<dbReference type="AlphaFoldDB" id="A0A1I7NIC5"/>
<protein>
    <submittedName>
        <fullName evidence="7">Acyl-CoA dehydrogenase</fullName>
    </submittedName>
</protein>
<evidence type="ECO:0000256" key="4">
    <source>
        <dbReference type="ARBA" id="ARBA00022827"/>
    </source>
</evidence>
<dbReference type="SUPFAM" id="SSF56645">
    <property type="entry name" value="Acyl-CoA dehydrogenase NM domain-like"/>
    <property type="match status" value="1"/>
</dbReference>
<dbReference type="InterPro" id="IPR036250">
    <property type="entry name" value="AcylCo_DH-like_C"/>
</dbReference>
<dbReference type="STRING" id="51670.SAMN04488557_2311"/>
<gene>
    <name evidence="7" type="ORF">SAMN04488557_2311</name>
</gene>
<dbReference type="SUPFAM" id="SSF47203">
    <property type="entry name" value="Acyl-CoA dehydrogenase C-terminal domain-like"/>
    <property type="match status" value="1"/>
</dbReference>
<dbReference type="Gene3D" id="2.40.110.10">
    <property type="entry name" value="Butyryl-CoA Dehydrogenase, subunit A, domain 2"/>
    <property type="match status" value="1"/>
</dbReference>
<evidence type="ECO:0000259" key="5">
    <source>
        <dbReference type="Pfam" id="PF00441"/>
    </source>
</evidence>
<dbReference type="Gene3D" id="1.10.540.10">
    <property type="entry name" value="Acyl-CoA dehydrogenase/oxidase, N-terminal domain"/>
    <property type="match status" value="1"/>
</dbReference>
<dbReference type="RefSeq" id="WP_092868193.1">
    <property type="nucleotide sequence ID" value="NZ_FPCH01000002.1"/>
</dbReference>
<comment type="cofactor">
    <cofactor evidence="1">
        <name>FAD</name>
        <dbReference type="ChEBI" id="CHEBI:57692"/>
    </cofactor>
</comment>
<dbReference type="EMBL" id="FPCH01000002">
    <property type="protein sequence ID" value="SFV34398.1"/>
    <property type="molecule type" value="Genomic_DNA"/>
</dbReference>
<name>A0A1I7NIC5_9HYPH</name>
<evidence type="ECO:0000256" key="1">
    <source>
        <dbReference type="ARBA" id="ARBA00001974"/>
    </source>
</evidence>
<dbReference type="PROSITE" id="PS00073">
    <property type="entry name" value="ACYL_COA_DH_2"/>
    <property type="match status" value="1"/>
</dbReference>
<dbReference type="Pfam" id="PF00441">
    <property type="entry name" value="Acyl-CoA_dh_1"/>
    <property type="match status" value="1"/>
</dbReference>
<evidence type="ECO:0000313" key="8">
    <source>
        <dbReference type="Proteomes" id="UP000199423"/>
    </source>
</evidence>